<dbReference type="PANTHER" id="PTHR40074:SF2">
    <property type="entry name" value="O-ACETYLTRANSFERASE WECH"/>
    <property type="match status" value="1"/>
</dbReference>
<evidence type="ECO:0000256" key="7">
    <source>
        <dbReference type="SAM" id="Phobius"/>
    </source>
</evidence>
<dbReference type="EMBL" id="RCXQ01000007">
    <property type="protein sequence ID" value="RYT66633.1"/>
    <property type="molecule type" value="Genomic_DNA"/>
</dbReference>
<feature type="domain" description="Acyltransferase 3" evidence="8">
    <location>
        <begin position="7"/>
        <end position="345"/>
    </location>
</feature>
<feature type="transmembrane region" description="Helical" evidence="7">
    <location>
        <begin position="52"/>
        <end position="73"/>
    </location>
</feature>
<gene>
    <name evidence="9" type="ORF">EAI82_08720</name>
</gene>
<keyword evidence="3" id="KW-1003">Cell membrane</keyword>
<dbReference type="RefSeq" id="WP_129795836.1">
    <property type="nucleotide sequence ID" value="NZ_RCXQ01000007.1"/>
</dbReference>
<feature type="transmembrane region" description="Helical" evidence="7">
    <location>
        <begin position="164"/>
        <end position="182"/>
    </location>
</feature>
<dbReference type="Proteomes" id="UP000293506">
    <property type="component" value="Unassembled WGS sequence"/>
</dbReference>
<dbReference type="Pfam" id="PF01757">
    <property type="entry name" value="Acyl_transf_3"/>
    <property type="match status" value="1"/>
</dbReference>
<evidence type="ECO:0000313" key="9">
    <source>
        <dbReference type="EMBL" id="RYT66633.1"/>
    </source>
</evidence>
<feature type="transmembrane region" description="Helical" evidence="7">
    <location>
        <begin position="85"/>
        <end position="104"/>
    </location>
</feature>
<evidence type="ECO:0000313" key="10">
    <source>
        <dbReference type="Proteomes" id="UP000293506"/>
    </source>
</evidence>
<reference evidence="9 10" key="1">
    <citation type="journal article" date="2019" name="Science, e1252229">
        <title>Invertible promoters mediate bacterial phase variation, antibiotic resistance, and host adaptation in the gut.</title>
        <authorList>
            <person name="Jiang X."/>
            <person name="Hall A.B."/>
            <person name="Arthur T.D."/>
            <person name="Plichta D.R."/>
            <person name="Covington C.T."/>
            <person name="Poyet M."/>
            <person name="Crothers J."/>
            <person name="Moses P.L."/>
            <person name="Tolonen A.C."/>
            <person name="Vlamakis H."/>
            <person name="Alm E.J."/>
            <person name="Xavier R.J."/>
        </authorList>
    </citation>
    <scope>NUCLEOTIDE SEQUENCE [LARGE SCALE GENOMIC DNA]</scope>
    <source>
        <strain evidence="10">af_0058</strain>
    </source>
</reference>
<dbReference type="GO" id="GO:0005886">
    <property type="term" value="C:plasma membrane"/>
    <property type="evidence" value="ECO:0007669"/>
    <property type="project" value="UniProtKB-SubCell"/>
</dbReference>
<keyword evidence="9" id="KW-0808">Transferase</keyword>
<accession>A0A4Q5GG68</accession>
<feature type="transmembrane region" description="Helical" evidence="7">
    <location>
        <begin position="198"/>
        <end position="216"/>
    </location>
</feature>
<dbReference type="GO" id="GO:0016413">
    <property type="term" value="F:O-acetyltransferase activity"/>
    <property type="evidence" value="ECO:0007669"/>
    <property type="project" value="TreeGrafter"/>
</dbReference>
<evidence type="ECO:0000256" key="1">
    <source>
        <dbReference type="ARBA" id="ARBA00004651"/>
    </source>
</evidence>
<keyword evidence="6 7" id="KW-0472">Membrane</keyword>
<evidence type="ECO:0000259" key="8">
    <source>
        <dbReference type="Pfam" id="PF01757"/>
    </source>
</evidence>
<keyword evidence="4 7" id="KW-0812">Transmembrane</keyword>
<keyword evidence="9" id="KW-0012">Acyltransferase</keyword>
<proteinExistence type="inferred from homology"/>
<sequence length="363" mass="42297">MTKSRKPWLDVVRAAAILCVVLCHSVEAFYRPVLLGQLQVSFPLWNIENLLFTVGRIGVPLFLATTGALMLPRDYPDVSAFYKKSLLPLFLTTEIWIFCNYIFYCLVEHKTFDISRLILEMLFLKASSLSHMWYMPVILGCYVALPFISRLLQASTNLRQYSLLYILGIVIFFMIPTANVFFKEAITVMPGLSPQFDTGLWGSCYSFYIITGYLISKHQLLDRFKSQSLLFGIILAFVLNSTGQYYLYSHHYYQSTWLYWYTDFAIFLIGIFTFELLRRRYHHKTIIKFAPVIEYISRCSFGVYIIHKPILVVLQKCFNHFTTAPVRIQMPALFFTSLFVSLILLYPFKSVWKKAGSLLFHIK</sequence>
<comment type="similarity">
    <text evidence="2">Belongs to the acyltransferase 3 family.</text>
</comment>
<feature type="transmembrane region" description="Helical" evidence="7">
    <location>
        <begin position="133"/>
        <end position="152"/>
    </location>
</feature>
<evidence type="ECO:0000256" key="6">
    <source>
        <dbReference type="ARBA" id="ARBA00023136"/>
    </source>
</evidence>
<feature type="transmembrane region" description="Helical" evidence="7">
    <location>
        <begin position="326"/>
        <end position="348"/>
    </location>
</feature>
<evidence type="ECO:0000256" key="2">
    <source>
        <dbReference type="ARBA" id="ARBA00007400"/>
    </source>
</evidence>
<evidence type="ECO:0000256" key="3">
    <source>
        <dbReference type="ARBA" id="ARBA00022475"/>
    </source>
</evidence>
<protein>
    <submittedName>
        <fullName evidence="9">Acyltransferase</fullName>
    </submittedName>
</protein>
<dbReference type="GO" id="GO:0009246">
    <property type="term" value="P:enterobacterial common antigen biosynthetic process"/>
    <property type="evidence" value="ECO:0007669"/>
    <property type="project" value="TreeGrafter"/>
</dbReference>
<feature type="transmembrane region" description="Helical" evidence="7">
    <location>
        <begin position="228"/>
        <end position="246"/>
    </location>
</feature>
<keyword evidence="5 7" id="KW-1133">Transmembrane helix</keyword>
<dbReference type="InterPro" id="IPR002656">
    <property type="entry name" value="Acyl_transf_3_dom"/>
</dbReference>
<comment type="caution">
    <text evidence="9">The sequence shown here is derived from an EMBL/GenBank/DDBJ whole genome shotgun (WGS) entry which is preliminary data.</text>
</comment>
<name>A0A4Q5GG68_9FIRM</name>
<feature type="transmembrane region" description="Helical" evidence="7">
    <location>
        <begin position="289"/>
        <end position="306"/>
    </location>
</feature>
<evidence type="ECO:0000256" key="5">
    <source>
        <dbReference type="ARBA" id="ARBA00022989"/>
    </source>
</evidence>
<comment type="subcellular location">
    <subcellularLocation>
        <location evidence="1">Cell membrane</location>
        <topology evidence="1">Multi-pass membrane protein</topology>
    </subcellularLocation>
</comment>
<feature type="transmembrane region" description="Helical" evidence="7">
    <location>
        <begin position="258"/>
        <end position="277"/>
    </location>
</feature>
<evidence type="ECO:0000256" key="4">
    <source>
        <dbReference type="ARBA" id="ARBA00022692"/>
    </source>
</evidence>
<organism evidence="9 10">
    <name type="scientific">Blautia obeum</name>
    <dbReference type="NCBI Taxonomy" id="40520"/>
    <lineage>
        <taxon>Bacteria</taxon>
        <taxon>Bacillati</taxon>
        <taxon>Bacillota</taxon>
        <taxon>Clostridia</taxon>
        <taxon>Lachnospirales</taxon>
        <taxon>Lachnospiraceae</taxon>
        <taxon>Blautia</taxon>
    </lineage>
</organism>
<dbReference type="PANTHER" id="PTHR40074">
    <property type="entry name" value="O-ACETYLTRANSFERASE WECH"/>
    <property type="match status" value="1"/>
</dbReference>
<dbReference type="AlphaFoldDB" id="A0A4Q5GG68"/>